<dbReference type="AlphaFoldDB" id="A0AAE0ICN4"/>
<protein>
    <submittedName>
        <fullName evidence="2">Uncharacterized protein</fullName>
    </submittedName>
</protein>
<comment type="caution">
    <text evidence="2">The sequence shown here is derived from an EMBL/GenBank/DDBJ whole genome shotgun (WGS) entry which is preliminary data.</text>
</comment>
<evidence type="ECO:0000256" key="1">
    <source>
        <dbReference type="SAM" id="MobiDB-lite"/>
    </source>
</evidence>
<feature type="compositionally biased region" description="Polar residues" evidence="1">
    <location>
        <begin position="16"/>
        <end position="27"/>
    </location>
</feature>
<accession>A0AAE0ICN4</accession>
<evidence type="ECO:0000313" key="2">
    <source>
        <dbReference type="EMBL" id="KAK3322485.1"/>
    </source>
</evidence>
<name>A0AAE0ICN4_9PEZI</name>
<keyword evidence="3" id="KW-1185">Reference proteome</keyword>
<reference evidence="2" key="2">
    <citation type="submission" date="2023-06" db="EMBL/GenBank/DDBJ databases">
        <authorList>
            <consortium name="Lawrence Berkeley National Laboratory"/>
            <person name="Haridas S."/>
            <person name="Hensen N."/>
            <person name="Bonometti L."/>
            <person name="Westerberg I."/>
            <person name="Brannstrom I.O."/>
            <person name="Guillou S."/>
            <person name="Cros-Aarteil S."/>
            <person name="Calhoun S."/>
            <person name="Kuo A."/>
            <person name="Mondo S."/>
            <person name="Pangilinan J."/>
            <person name="Riley R."/>
            <person name="Labutti K."/>
            <person name="Andreopoulos B."/>
            <person name="Lipzen A."/>
            <person name="Chen C."/>
            <person name="Yanf M."/>
            <person name="Daum C."/>
            <person name="Ng V."/>
            <person name="Clum A."/>
            <person name="Steindorff A."/>
            <person name="Ohm R."/>
            <person name="Martin F."/>
            <person name="Silar P."/>
            <person name="Natvig D."/>
            <person name="Lalanne C."/>
            <person name="Gautier V."/>
            <person name="Ament-Velasquez S.L."/>
            <person name="Kruys A."/>
            <person name="Hutchinson M.I."/>
            <person name="Powell A.J."/>
            <person name="Barry K."/>
            <person name="Miller A.N."/>
            <person name="Grigoriev I.V."/>
            <person name="Debuchy R."/>
            <person name="Gladieux P."/>
            <person name="Thoren M.H."/>
            <person name="Johannesson H."/>
        </authorList>
    </citation>
    <scope>NUCLEOTIDE SEQUENCE</scope>
    <source>
        <strain evidence="2">CBS 118394</strain>
    </source>
</reference>
<feature type="region of interest" description="Disordered" evidence="1">
    <location>
        <begin position="174"/>
        <end position="205"/>
    </location>
</feature>
<evidence type="ECO:0000313" key="3">
    <source>
        <dbReference type="Proteomes" id="UP001283341"/>
    </source>
</evidence>
<sequence>MVASDFFPNSGEARRPTSTSSHRTPFSQRCIFDKARDEPRPRPRYLATEHSASSSVTDRVLQDIVVHISGFRQYCPVPVSTSHLDGKHVNGYVLRLTRLVIVEELISEGNLEISRRITHPERDQSRSLDALPSFANTRLCKILPPADDLLCGHATRWDVGPSCRPGAISWEDTALDKTNSTQAVPDSQKTTTSDSRTGRATSGGR</sequence>
<organism evidence="2 3">
    <name type="scientific">Apodospora peruviana</name>
    <dbReference type="NCBI Taxonomy" id="516989"/>
    <lineage>
        <taxon>Eukaryota</taxon>
        <taxon>Fungi</taxon>
        <taxon>Dikarya</taxon>
        <taxon>Ascomycota</taxon>
        <taxon>Pezizomycotina</taxon>
        <taxon>Sordariomycetes</taxon>
        <taxon>Sordariomycetidae</taxon>
        <taxon>Sordariales</taxon>
        <taxon>Lasiosphaeriaceae</taxon>
        <taxon>Apodospora</taxon>
    </lineage>
</organism>
<feature type="compositionally biased region" description="Polar residues" evidence="1">
    <location>
        <begin position="176"/>
        <end position="205"/>
    </location>
</feature>
<dbReference type="EMBL" id="JAUEDM010000003">
    <property type="protein sequence ID" value="KAK3322485.1"/>
    <property type="molecule type" value="Genomic_DNA"/>
</dbReference>
<reference evidence="2" key="1">
    <citation type="journal article" date="2023" name="Mol. Phylogenet. Evol.">
        <title>Genome-scale phylogeny and comparative genomics of the fungal order Sordariales.</title>
        <authorList>
            <person name="Hensen N."/>
            <person name="Bonometti L."/>
            <person name="Westerberg I."/>
            <person name="Brannstrom I.O."/>
            <person name="Guillou S."/>
            <person name="Cros-Aarteil S."/>
            <person name="Calhoun S."/>
            <person name="Haridas S."/>
            <person name="Kuo A."/>
            <person name="Mondo S."/>
            <person name="Pangilinan J."/>
            <person name="Riley R."/>
            <person name="LaButti K."/>
            <person name="Andreopoulos B."/>
            <person name="Lipzen A."/>
            <person name="Chen C."/>
            <person name="Yan M."/>
            <person name="Daum C."/>
            <person name="Ng V."/>
            <person name="Clum A."/>
            <person name="Steindorff A."/>
            <person name="Ohm R.A."/>
            <person name="Martin F."/>
            <person name="Silar P."/>
            <person name="Natvig D.O."/>
            <person name="Lalanne C."/>
            <person name="Gautier V."/>
            <person name="Ament-Velasquez S.L."/>
            <person name="Kruys A."/>
            <person name="Hutchinson M.I."/>
            <person name="Powell A.J."/>
            <person name="Barry K."/>
            <person name="Miller A.N."/>
            <person name="Grigoriev I.V."/>
            <person name="Debuchy R."/>
            <person name="Gladieux P."/>
            <person name="Hiltunen Thoren M."/>
            <person name="Johannesson H."/>
        </authorList>
    </citation>
    <scope>NUCLEOTIDE SEQUENCE</scope>
    <source>
        <strain evidence="2">CBS 118394</strain>
    </source>
</reference>
<feature type="compositionally biased region" description="Basic and acidic residues" evidence="1">
    <location>
        <begin position="31"/>
        <end position="41"/>
    </location>
</feature>
<dbReference type="Proteomes" id="UP001283341">
    <property type="component" value="Unassembled WGS sequence"/>
</dbReference>
<feature type="region of interest" description="Disordered" evidence="1">
    <location>
        <begin position="1"/>
        <end position="51"/>
    </location>
</feature>
<proteinExistence type="predicted"/>
<gene>
    <name evidence="2" type="ORF">B0H66DRAFT_590220</name>
</gene>